<keyword evidence="4 8" id="KW-1003">Cell membrane</keyword>
<evidence type="ECO:0000256" key="4">
    <source>
        <dbReference type="ARBA" id="ARBA00022475"/>
    </source>
</evidence>
<feature type="transmembrane region" description="Helical" evidence="8">
    <location>
        <begin position="161"/>
        <end position="181"/>
    </location>
</feature>
<evidence type="ECO:0000256" key="2">
    <source>
        <dbReference type="ARBA" id="ARBA00009142"/>
    </source>
</evidence>
<dbReference type="InterPro" id="IPR002781">
    <property type="entry name" value="TM_pro_TauE-like"/>
</dbReference>
<keyword evidence="3" id="KW-0813">Transport</keyword>
<protein>
    <recommendedName>
        <fullName evidence="8">Probable membrane transporter protein</fullName>
    </recommendedName>
</protein>
<evidence type="ECO:0000256" key="3">
    <source>
        <dbReference type="ARBA" id="ARBA00022448"/>
    </source>
</evidence>
<evidence type="ECO:0000313" key="9">
    <source>
        <dbReference type="EMBL" id="QZN95223.1"/>
    </source>
</evidence>
<feature type="transmembrane region" description="Helical" evidence="8">
    <location>
        <begin position="68"/>
        <end position="87"/>
    </location>
</feature>
<dbReference type="Pfam" id="PF01925">
    <property type="entry name" value="TauE"/>
    <property type="match status" value="1"/>
</dbReference>
<sequence>MVTILFVFLLAGMIKGIVGLGLPTVAMGLLALTMPPTSAAALLLIPSFVTNLWQLLAGPAFLLLARRLGSFLVAILIGTLWSGVPTLAEASPWAPVFLGGMLVVYGVWGLIARRLPAPGRHEIWLSPVMGYLTGMITAATGVFVIPAVPYLQCLALKKDDLVQALGLAFTVSTLGLALSLAQGGGLPALNLSLSLLALVPALFGMVLGQRLRKCIGETLFRRCFFLGLIALGGTMVLGVGG</sequence>
<evidence type="ECO:0000256" key="8">
    <source>
        <dbReference type="RuleBase" id="RU363041"/>
    </source>
</evidence>
<dbReference type="Proteomes" id="UP000825886">
    <property type="component" value="Chromosome"/>
</dbReference>
<keyword evidence="5 8" id="KW-0812">Transmembrane</keyword>
<feature type="transmembrane region" description="Helical" evidence="8">
    <location>
        <begin position="188"/>
        <end position="207"/>
    </location>
</feature>
<dbReference type="EMBL" id="CP081864">
    <property type="protein sequence ID" value="QZN95223.1"/>
    <property type="molecule type" value="Genomic_DNA"/>
</dbReference>
<dbReference type="InterPro" id="IPR052017">
    <property type="entry name" value="TSUP"/>
</dbReference>
<name>A0ABX9AKD9_9ENTR</name>
<evidence type="ECO:0000256" key="1">
    <source>
        <dbReference type="ARBA" id="ARBA00004651"/>
    </source>
</evidence>
<dbReference type="PANTHER" id="PTHR30269:SF32">
    <property type="entry name" value="MEMBRANE TRANSPORTER PROTEIN-RELATED"/>
    <property type="match status" value="1"/>
</dbReference>
<keyword evidence="7 8" id="KW-0472">Membrane</keyword>
<dbReference type="RefSeq" id="WP_222158329.1">
    <property type="nucleotide sequence ID" value="NZ_CP081864.1"/>
</dbReference>
<comment type="subcellular location">
    <subcellularLocation>
        <location evidence="8">Cell inner membrane</location>
        <topology evidence="8">Multi-pass membrane protein</topology>
    </subcellularLocation>
    <subcellularLocation>
        <location evidence="1">Cell membrane</location>
        <topology evidence="1">Multi-pass membrane protein</topology>
    </subcellularLocation>
</comment>
<feature type="transmembrane region" description="Helical" evidence="8">
    <location>
        <begin position="93"/>
        <end position="111"/>
    </location>
</feature>
<feature type="transmembrane region" description="Helical" evidence="8">
    <location>
        <begin position="123"/>
        <end position="149"/>
    </location>
</feature>
<proteinExistence type="inferred from homology"/>
<feature type="transmembrane region" description="Helical" evidence="8">
    <location>
        <begin position="219"/>
        <end position="239"/>
    </location>
</feature>
<evidence type="ECO:0000256" key="7">
    <source>
        <dbReference type="ARBA" id="ARBA00023136"/>
    </source>
</evidence>
<keyword evidence="10" id="KW-1185">Reference proteome</keyword>
<evidence type="ECO:0000313" key="10">
    <source>
        <dbReference type="Proteomes" id="UP000825886"/>
    </source>
</evidence>
<keyword evidence="6 8" id="KW-1133">Transmembrane helix</keyword>
<evidence type="ECO:0000256" key="6">
    <source>
        <dbReference type="ARBA" id="ARBA00022989"/>
    </source>
</evidence>
<evidence type="ECO:0000256" key="5">
    <source>
        <dbReference type="ARBA" id="ARBA00022692"/>
    </source>
</evidence>
<accession>A0ABX9AKD9</accession>
<comment type="similarity">
    <text evidence="2 8">Belongs to the 4-toluene sulfonate uptake permease (TSUP) (TC 2.A.102) family.</text>
</comment>
<reference evidence="9 10" key="1">
    <citation type="submission" date="2021-08" db="EMBL/GenBank/DDBJ databases">
        <title>Culture and genomic analysis of Symbiopectobacterium purcellii sp. nov. gen. nov., isolated from the leafhopper Empoasca decipiens.</title>
        <authorList>
            <person name="Nadal-Jimenez P."/>
            <person name="Siozios S."/>
            <person name="Halliday N."/>
            <person name="Camara M."/>
            <person name="Hurst G.D.D."/>
        </authorList>
    </citation>
    <scope>NUCLEOTIDE SEQUENCE [LARGE SCALE GENOMIC DNA]</scope>
    <source>
        <strain evidence="9 10">SyEd1</strain>
    </source>
</reference>
<feature type="transmembrane region" description="Helical" evidence="8">
    <location>
        <begin position="38"/>
        <end position="56"/>
    </location>
</feature>
<organism evidence="9 10">
    <name type="scientific">Symbiopectobacterium purcellii</name>
    <dbReference type="NCBI Taxonomy" id="2871826"/>
    <lineage>
        <taxon>Bacteria</taxon>
        <taxon>Pseudomonadati</taxon>
        <taxon>Pseudomonadota</taxon>
        <taxon>Gammaproteobacteria</taxon>
        <taxon>Enterobacterales</taxon>
        <taxon>Enterobacteriaceae</taxon>
    </lineage>
</organism>
<gene>
    <name evidence="9" type="ORF">K6K13_18705</name>
</gene>
<keyword evidence="8" id="KW-0997">Cell inner membrane</keyword>
<dbReference type="PANTHER" id="PTHR30269">
    <property type="entry name" value="TRANSMEMBRANE PROTEIN YFCA"/>
    <property type="match status" value="1"/>
</dbReference>